<organism evidence="1 2">
    <name type="scientific">Enterococcus faecalis</name>
    <name type="common">Streptococcus faecalis</name>
    <dbReference type="NCBI Taxonomy" id="1351"/>
    <lineage>
        <taxon>Bacteria</taxon>
        <taxon>Bacillati</taxon>
        <taxon>Bacillota</taxon>
        <taxon>Bacilli</taxon>
        <taxon>Lactobacillales</taxon>
        <taxon>Enterococcaceae</taxon>
        <taxon>Enterococcus</taxon>
    </lineage>
</organism>
<accession>A0AC59HUL3</accession>
<sequence>MGTTLKKEIAVILAVKGKNQAWLAEKLDINEGYLSRILNGKDKPKKQIEKIRKFLDEG</sequence>
<evidence type="ECO:0000313" key="2">
    <source>
        <dbReference type="Proteomes" id="UP001317613"/>
    </source>
</evidence>
<gene>
    <name evidence="1" type="ORF">EfsSVR2332_33480</name>
</gene>
<dbReference type="Proteomes" id="UP001317613">
    <property type="component" value="Chromosome"/>
</dbReference>
<dbReference type="EMBL" id="AP026729">
    <property type="protein sequence ID" value="BDQ63270.1"/>
    <property type="molecule type" value="Genomic_DNA"/>
</dbReference>
<protein>
    <submittedName>
        <fullName evidence="1">Uncharacterized protein</fullName>
    </submittedName>
</protein>
<reference evidence="1" key="1">
    <citation type="submission" date="2022-08" db="EMBL/GenBank/DDBJ databases">
        <title>Molecular epidemiological analysis of five strains of VanD-type vancomycin-resistant Enterococcus faecalis.</title>
        <authorList>
            <person name="Mimura K."/>
            <person name="Hashimoto Y."/>
            <person name="Tomita H."/>
        </authorList>
    </citation>
    <scope>NUCLEOTIDE SEQUENCE</scope>
    <source>
        <strain evidence="1">SVR2332</strain>
    </source>
</reference>
<evidence type="ECO:0000313" key="1">
    <source>
        <dbReference type="EMBL" id="BDQ63270.1"/>
    </source>
</evidence>
<proteinExistence type="predicted"/>
<name>A0AC59HUL3_ENTFL</name>